<keyword evidence="3" id="KW-1185">Reference proteome</keyword>
<sequence>MQPIQLNRRFFEWRDGLSVATVYGWRLGLSGDLLSWSDLLTRRRVVILAEAGSGKSVELEYQAQQLSAAGKFAFHATVQDVARNGLDGALRAADRQRLCEWRSASDPGWFFIDSVDEAKLDNIRLDKALRQLASDIVAHEGRAFVVLSGRHTDWEFARDARRLQDELPIPADEPVDPPSLGNLIRWLLNYEKRPTETPQETPQETPLIVLMAALDDDQMRLYASSKGVEDVDEFLAALRSGNLEEIARRPLDLDWLARYWRSQGHLGTFAAIVEASLRERLSEPDPDRSRQDRLSPEAAMQWLERIGASLVFGRKATIAILDADAPVPTDQDVLTIESVLSDRSSSERQLLLSRPAFDPATFGRARLHNDNEGVVRAYLAARWLRRLRGANLSERRLHDLLFTQNYGIELARPSVLETAAWVCIWDESVAREVVRRAPFALFTAGDPSSLPATVRAAAVQALAARMREGEEVPLLDLSTLTRFARADIVPTLRSLWESDASHAAIRVFVLRLIWLGALRDCADLATSAAYGQYEDRSIQIVAGRAVIATADLGQKQAYAGHIMRNSATLPSSVLWDAVEDLFPTEVGVDGLIAICGVVSLRNETGSGFNIEWDGARLARKLSDPLALARLIYGLMEIGGAELAQFENVDTETRRTFLPLLAAAAERLLELSRPDTTPDAAIDAVLYVGDRRLDRTGRHGGVTQVAIARLHESAVRRRAAFWRAAERLSTSATLNGRALQAVFQMEFLGWSPGLVLDDLEWLLADGSSRNLADEQRLATNAALDLWERVGRPGPVLARIEAALAASPAMLELIRHWLQPAPKSAELLRSEAELEAAVAENEKHRAEVEQSWVDLIESIRNEAEPLSNVVQTSSQGVDGRLYDLWQLLREANGGKSHYALDSVAPLTELVGPKAAEAFAIAMRQMWRAWRPTLRSSRPPKERNQIADFDCMGVAAVSLEAAGVPSWATRLTEEEAARAGEYATLEINGLPGWIADLVNVWPAAVQRVLLTEVISDLDSPEVNAHLPSLDYIEHADDDVTGLMAAPIWHEVESRDDLSVRALRPMLSIAGKGLAQDRHLPALEMAIARFHAATDPQTAALYLGFACAIDGQVATDALLTKLDRLAEAGQTALVLQVLPQIFQSRFSLLPGRAVSLDLATIERIVVLAYRTVRVEDDHDRTNGGAYSPDERDDAQDARSAAFKQLVETPGRQAFDAILRLLDIPGFPVSPSRLRALAHERASTDSELTAWTGEDALRFEQRFERAPTTGRELQMLAIQRIEDLQHDLLHGDFAQGTTLSNLPNELAVQAWIADRMRLSQGNSYSVEREPETVGAKKPDMVFTARAADAKVPAEIKVAESWSIGELEDALERQLCGQYLRARDCREGLLIVVHQQARSKGWALPDGQFLSFVELVQRLRGLTAQIRHRSPEGPQPELTVIDVSSCDAGTPKRRNNSTRKAAKLLRKPSRIETR</sequence>
<reference evidence="2 3" key="1">
    <citation type="submission" date="2024-11" db="EMBL/GenBank/DDBJ databases">
        <title>Using genomics to understand microbial adaptation to soil warming.</title>
        <authorList>
            <person name="Deangelis K.M. PhD."/>
        </authorList>
    </citation>
    <scope>NUCLEOTIDE SEQUENCE [LARGE SCALE GENOMIC DNA]</scope>
    <source>
        <strain evidence="2 3">GAS97</strain>
    </source>
</reference>
<comment type="caution">
    <text evidence="2">The sequence shown here is derived from an EMBL/GenBank/DDBJ whole genome shotgun (WGS) entry which is preliminary data.</text>
</comment>
<dbReference type="Proteomes" id="UP001620514">
    <property type="component" value="Unassembled WGS sequence"/>
</dbReference>
<evidence type="ECO:0000313" key="2">
    <source>
        <dbReference type="EMBL" id="MFK4446008.1"/>
    </source>
</evidence>
<dbReference type="RefSeq" id="WP_404610955.1">
    <property type="nucleotide sequence ID" value="NZ_JBIYDN010000023.1"/>
</dbReference>
<evidence type="ECO:0000313" key="3">
    <source>
        <dbReference type="Proteomes" id="UP001620514"/>
    </source>
</evidence>
<feature type="compositionally biased region" description="Basic residues" evidence="1">
    <location>
        <begin position="1445"/>
        <end position="1462"/>
    </location>
</feature>
<protein>
    <recommendedName>
        <fullName evidence="4">ATP-binding protein</fullName>
    </recommendedName>
</protein>
<evidence type="ECO:0008006" key="4">
    <source>
        <dbReference type="Google" id="ProtNLM"/>
    </source>
</evidence>
<proteinExistence type="predicted"/>
<dbReference type="EMBL" id="JBIYDN010000023">
    <property type="protein sequence ID" value="MFK4446008.1"/>
    <property type="molecule type" value="Genomic_DNA"/>
</dbReference>
<gene>
    <name evidence="2" type="ORF">ABH943_006040</name>
</gene>
<evidence type="ECO:0000256" key="1">
    <source>
        <dbReference type="SAM" id="MobiDB-lite"/>
    </source>
</evidence>
<organism evidence="2 3">
    <name type="scientific">Caballeronia udeis</name>
    <dbReference type="NCBI Taxonomy" id="1232866"/>
    <lineage>
        <taxon>Bacteria</taxon>
        <taxon>Pseudomonadati</taxon>
        <taxon>Pseudomonadota</taxon>
        <taxon>Betaproteobacteria</taxon>
        <taxon>Burkholderiales</taxon>
        <taxon>Burkholderiaceae</taxon>
        <taxon>Caballeronia</taxon>
    </lineage>
</organism>
<name>A0ABW8MQQ0_9BURK</name>
<feature type="region of interest" description="Disordered" evidence="1">
    <location>
        <begin position="1439"/>
        <end position="1468"/>
    </location>
</feature>
<accession>A0ABW8MQQ0</accession>